<comment type="caution">
    <text evidence="2">The sequence shown here is derived from an EMBL/GenBank/DDBJ whole genome shotgun (WGS) entry which is preliminary data.</text>
</comment>
<gene>
    <name evidence="2" type="ORF">ACFSBL_14620</name>
</gene>
<name>A0ABD6DQ09_9EURY</name>
<accession>A0ABD6DQ09</accession>
<keyword evidence="3" id="KW-1185">Reference proteome</keyword>
<proteinExistence type="predicted"/>
<evidence type="ECO:0000259" key="1">
    <source>
        <dbReference type="Pfam" id="PF00156"/>
    </source>
</evidence>
<dbReference type="SUPFAM" id="SSF53271">
    <property type="entry name" value="PRTase-like"/>
    <property type="match status" value="1"/>
</dbReference>
<dbReference type="AlphaFoldDB" id="A0ABD6DQ09"/>
<keyword evidence="2" id="KW-0808">Transferase</keyword>
<dbReference type="EMBL" id="JBHUDO010000003">
    <property type="protein sequence ID" value="MFD1646921.1"/>
    <property type="molecule type" value="Genomic_DNA"/>
</dbReference>
<dbReference type="EC" id="2.4.2.-" evidence="2"/>
<feature type="domain" description="Phosphoribosyltransferase" evidence="1">
    <location>
        <begin position="36"/>
        <end position="184"/>
    </location>
</feature>
<keyword evidence="2" id="KW-0328">Glycosyltransferase</keyword>
<protein>
    <submittedName>
        <fullName evidence="2">Phosphoribosyltransferase</fullName>
        <ecNumber evidence="2">2.4.2.-</ecNumber>
    </submittedName>
</protein>
<dbReference type="Proteomes" id="UP001597034">
    <property type="component" value="Unassembled WGS sequence"/>
</dbReference>
<organism evidence="2 3">
    <name type="scientific">Haloarchaeobius litoreus</name>
    <dbReference type="NCBI Taxonomy" id="755306"/>
    <lineage>
        <taxon>Archaea</taxon>
        <taxon>Methanobacteriati</taxon>
        <taxon>Methanobacteriota</taxon>
        <taxon>Stenosarchaea group</taxon>
        <taxon>Halobacteria</taxon>
        <taxon>Halobacteriales</taxon>
        <taxon>Halorubellaceae</taxon>
        <taxon>Haloarchaeobius</taxon>
    </lineage>
</organism>
<dbReference type="InterPro" id="IPR000836">
    <property type="entry name" value="PRTase_dom"/>
</dbReference>
<evidence type="ECO:0000313" key="2">
    <source>
        <dbReference type="EMBL" id="MFD1646921.1"/>
    </source>
</evidence>
<evidence type="ECO:0000313" key="3">
    <source>
        <dbReference type="Proteomes" id="UP001597034"/>
    </source>
</evidence>
<reference evidence="2 3" key="1">
    <citation type="journal article" date="2019" name="Int. J. Syst. Evol. Microbiol.">
        <title>The Global Catalogue of Microorganisms (GCM) 10K type strain sequencing project: providing services to taxonomists for standard genome sequencing and annotation.</title>
        <authorList>
            <consortium name="The Broad Institute Genomics Platform"/>
            <consortium name="The Broad Institute Genome Sequencing Center for Infectious Disease"/>
            <person name="Wu L."/>
            <person name="Ma J."/>
        </authorList>
    </citation>
    <scope>NUCLEOTIDE SEQUENCE [LARGE SCALE GENOMIC DNA]</scope>
    <source>
        <strain evidence="2 3">CGMCC 1.10390</strain>
    </source>
</reference>
<dbReference type="RefSeq" id="WP_256401008.1">
    <property type="nucleotide sequence ID" value="NZ_JANHJR010000003.1"/>
</dbReference>
<dbReference type="PANTHER" id="PTHR43340">
    <property type="entry name" value="HYPOXANTHINE-GUANINE PHOSPHORIBOSYLTRANSFERASE"/>
    <property type="match status" value="1"/>
</dbReference>
<dbReference type="CDD" id="cd06223">
    <property type="entry name" value="PRTases_typeI"/>
    <property type="match status" value="1"/>
</dbReference>
<dbReference type="InterPro" id="IPR050408">
    <property type="entry name" value="HGPRT"/>
</dbReference>
<dbReference type="GO" id="GO:0016757">
    <property type="term" value="F:glycosyltransferase activity"/>
    <property type="evidence" value="ECO:0007669"/>
    <property type="project" value="UniProtKB-KW"/>
</dbReference>
<sequence length="204" mass="23194">MQSPIDVRDRDLYEVDEFDIGEVYRSDLDGVLIPRDELEERVAQLAAAITDDHRSNPDFYPVCVLKGAMRFFVDLLGELDLQVPYSEGVVHSSRYQSGPTTDRPAVQFFDEGRFAGKDVFLVEDILHEGYTPATLRDRVEAFDPNSVSIVTLFEVGVDRDVDVDPAYTGFVLPDSFFVGYGLDYEERYRDLRHLGVLDRALLDD</sequence>
<dbReference type="InterPro" id="IPR029057">
    <property type="entry name" value="PRTase-like"/>
</dbReference>
<dbReference type="PANTHER" id="PTHR43340:SF1">
    <property type="entry name" value="HYPOXANTHINE PHOSPHORIBOSYLTRANSFERASE"/>
    <property type="match status" value="1"/>
</dbReference>
<dbReference type="Gene3D" id="3.40.50.2020">
    <property type="match status" value="1"/>
</dbReference>
<dbReference type="Pfam" id="PF00156">
    <property type="entry name" value="Pribosyltran"/>
    <property type="match status" value="1"/>
</dbReference>